<accession>A0A7R9R0T0</accession>
<dbReference type="EMBL" id="CAJPVJ010046921">
    <property type="protein sequence ID" value="CAG2182671.1"/>
    <property type="molecule type" value="Genomic_DNA"/>
</dbReference>
<evidence type="ECO:0000259" key="2">
    <source>
        <dbReference type="Pfam" id="PF22314"/>
    </source>
</evidence>
<proteinExistence type="predicted"/>
<keyword evidence="1" id="KW-1133">Transmembrane helix</keyword>
<dbReference type="Proteomes" id="UP000728032">
    <property type="component" value="Unassembled WGS sequence"/>
</dbReference>
<feature type="domain" description="NPC1 middle luminal" evidence="2">
    <location>
        <begin position="2"/>
        <end position="133"/>
    </location>
</feature>
<keyword evidence="4" id="KW-1185">Reference proteome</keyword>
<evidence type="ECO:0000256" key="1">
    <source>
        <dbReference type="SAM" id="Phobius"/>
    </source>
</evidence>
<sequence length="180" mass="20814">MCAVQTPLGWFQSNAFRLDYIYKKDKLEYNYLDHMLTCMGSSITQGDSVFDGISCAGRFGGPMFPNVVLGDFDESQPLPEAYLTSRSIVITFLLNNNVDDSKNRKAMQWEQEFLNLLHDYNHPNLDIVYYSERSLQDELDRQSRSSLTTVAISYSVMFVYISITLGRFTTFRRLFIDSKM</sequence>
<dbReference type="PANTHER" id="PTHR45727:SF2">
    <property type="entry name" value="NPC INTRACELLULAR CHOLESTEROL TRANSPORTER 1"/>
    <property type="match status" value="1"/>
</dbReference>
<reference evidence="3" key="1">
    <citation type="submission" date="2020-11" db="EMBL/GenBank/DDBJ databases">
        <authorList>
            <person name="Tran Van P."/>
        </authorList>
    </citation>
    <scope>NUCLEOTIDE SEQUENCE</scope>
</reference>
<dbReference type="Pfam" id="PF22314">
    <property type="entry name" value="NPC1_MLD"/>
    <property type="match status" value="1"/>
</dbReference>
<keyword evidence="1" id="KW-0472">Membrane</keyword>
<protein>
    <recommendedName>
        <fullName evidence="2">NPC1 middle luminal domain-containing protein</fullName>
    </recommendedName>
</protein>
<keyword evidence="1" id="KW-0812">Transmembrane</keyword>
<dbReference type="GO" id="GO:0032934">
    <property type="term" value="F:sterol binding"/>
    <property type="evidence" value="ECO:0007669"/>
    <property type="project" value="TreeGrafter"/>
</dbReference>
<organism evidence="3">
    <name type="scientific">Oppiella nova</name>
    <dbReference type="NCBI Taxonomy" id="334625"/>
    <lineage>
        <taxon>Eukaryota</taxon>
        <taxon>Metazoa</taxon>
        <taxon>Ecdysozoa</taxon>
        <taxon>Arthropoda</taxon>
        <taxon>Chelicerata</taxon>
        <taxon>Arachnida</taxon>
        <taxon>Acari</taxon>
        <taxon>Acariformes</taxon>
        <taxon>Sarcoptiformes</taxon>
        <taxon>Oribatida</taxon>
        <taxon>Brachypylina</taxon>
        <taxon>Oppioidea</taxon>
        <taxon>Oppiidae</taxon>
        <taxon>Oppiella</taxon>
    </lineage>
</organism>
<dbReference type="AlphaFoldDB" id="A0A7R9R0T0"/>
<dbReference type="GO" id="GO:0015918">
    <property type="term" value="P:sterol transport"/>
    <property type="evidence" value="ECO:0007669"/>
    <property type="project" value="TreeGrafter"/>
</dbReference>
<name>A0A7R9R0T0_9ACAR</name>
<dbReference type="GO" id="GO:0016020">
    <property type="term" value="C:membrane"/>
    <property type="evidence" value="ECO:0007669"/>
    <property type="project" value="TreeGrafter"/>
</dbReference>
<feature type="non-terminal residue" evidence="3">
    <location>
        <position position="1"/>
    </location>
</feature>
<evidence type="ECO:0000313" key="3">
    <source>
        <dbReference type="EMBL" id="CAD7665535.1"/>
    </source>
</evidence>
<dbReference type="EMBL" id="OC961746">
    <property type="protein sequence ID" value="CAD7665535.1"/>
    <property type="molecule type" value="Genomic_DNA"/>
</dbReference>
<feature type="transmembrane region" description="Helical" evidence="1">
    <location>
        <begin position="151"/>
        <end position="170"/>
    </location>
</feature>
<evidence type="ECO:0000313" key="4">
    <source>
        <dbReference type="Proteomes" id="UP000728032"/>
    </source>
</evidence>
<dbReference type="InterPro" id="IPR053956">
    <property type="entry name" value="NPC1_MLD"/>
</dbReference>
<gene>
    <name evidence="3" type="ORF">ONB1V03_LOCUS22092</name>
</gene>
<dbReference type="PANTHER" id="PTHR45727">
    <property type="entry name" value="NPC INTRACELLULAR CHOLESTEROL TRANSPORTER 1"/>
    <property type="match status" value="1"/>
</dbReference>
<dbReference type="OrthoDB" id="6510177at2759"/>